<evidence type="ECO:0000313" key="4">
    <source>
        <dbReference type="Proteomes" id="UP001305414"/>
    </source>
</evidence>
<sequence length="892" mass="100241">MIGSSVGSASPAIIFCCEVIEHRREVRNVIKQSGILDRYPGVKTGHMPRAPDFDRLIPLAPSRTGDKSVVQLQMSRSALGMSLIIKGHTDNRQWSTKATIGGVILVGSKYFYTTAAHPFQSHLYEKSSLERLAFGHQSNGDTEDDVCSFDGDSDTTFEHDDELSIPNDVTVGEGKAPVSSSSFPLTTKEQGALKQSTRNEHISPAMSRPTKLTPNHGTVLTSNASTKGLSFDYGGEFFLLPYDSPGAEADFALLEVTESHHWTQNVVSIPPNGSSHVAIKSLSQTDNYDAPRTHILAITSRGNIEGQLSGTPFYARTPYDKAFQSMLSATFNGNLERGDCGAWVVNRCTGVLYGHIVAGSPNSGAALIKPFNDVFEHIRYRTGCLPTFPTKEKTPELPLRSIQFGPSDVSPLNSSAITGGNPNPVRQHVKDGDKRKIDMIPSTAGKSSDRRNFSDFYEEGEDVNDKAKAIQSEELIPIGTEPRIFRLQLNTLLRQTPKKLVYPALLYPKSDARRVMAAISLRADQFSSSLSSYALLHSRTSQESAKMSRRFCNLLFSLSRTPLGWENSGLLDEALRRIPLGRIYDDAENEFNTLRAIAMSIEASSPDWGYQDCVVRALMRWFKRDYFTWVNSPACDFCLHPTMSKGIDKPTPEENIFGALRVELYQCTNQNCTRFTRFPRYTDPWVLLDTCRGRVGEWVNVFSLFCCAVGARTRWVWSAEGHLWVEVYSEHAARWLHVDVLEGAWDSPNLYSECWGKELSYCIAFSTEGAVDVTRRYVRNEKFLRPRNKCSELTLFYMLKKITMERRDKLSKEDQQRLLLEDAAEQEELQTFRVLSIVKELVISLAPSSEAGPSQQRPKLQESRNIPRKLALEEKWLEDTRKVRRSIRIFII</sequence>
<dbReference type="GO" id="GO:0005829">
    <property type="term" value="C:cytosol"/>
    <property type="evidence" value="ECO:0007669"/>
    <property type="project" value="TreeGrafter"/>
</dbReference>
<reference evidence="3 4" key="1">
    <citation type="submission" date="2023-10" db="EMBL/GenBank/DDBJ databases">
        <title>Draft genome sequence of Xylaria bambusicola isolate GMP-LS, the root and basal stem rot pathogen of sugarcane in Indonesia.</title>
        <authorList>
            <person name="Selvaraj P."/>
            <person name="Muralishankar V."/>
            <person name="Muruganantham S."/>
            <person name="Sp S."/>
            <person name="Haryani S."/>
            <person name="Lau K.J.X."/>
            <person name="Naqvi N.I."/>
        </authorList>
    </citation>
    <scope>NUCLEOTIDE SEQUENCE [LARGE SCALE GENOMIC DNA]</scope>
    <source>
        <strain evidence="3">GMP-LS</strain>
    </source>
</reference>
<feature type="compositionally biased region" description="Polar residues" evidence="1">
    <location>
        <begin position="178"/>
        <end position="196"/>
    </location>
</feature>
<accession>A0AAN7UXJ6</accession>
<dbReference type="GO" id="GO:0005634">
    <property type="term" value="C:nucleus"/>
    <property type="evidence" value="ECO:0007669"/>
    <property type="project" value="TreeGrafter"/>
</dbReference>
<evidence type="ECO:0000259" key="2">
    <source>
        <dbReference type="Pfam" id="PF03835"/>
    </source>
</evidence>
<feature type="domain" description="Rad4/PNGase transglutaminase-like fold" evidence="2">
    <location>
        <begin position="722"/>
        <end position="829"/>
    </location>
</feature>
<evidence type="ECO:0000313" key="3">
    <source>
        <dbReference type="EMBL" id="KAK5636369.1"/>
    </source>
</evidence>
<dbReference type="Pfam" id="PF03835">
    <property type="entry name" value="Rad4"/>
    <property type="match status" value="1"/>
</dbReference>
<gene>
    <name evidence="3" type="ORF">RRF57_012081</name>
</gene>
<proteinExistence type="predicted"/>
<dbReference type="Gene3D" id="3.10.620.30">
    <property type="match status" value="1"/>
</dbReference>
<dbReference type="InterPro" id="IPR038765">
    <property type="entry name" value="Papain-like_cys_pep_sf"/>
</dbReference>
<dbReference type="PANTHER" id="PTHR12143">
    <property type="entry name" value="PEPTIDE N-GLYCANASE PNGASE -RELATED"/>
    <property type="match status" value="1"/>
</dbReference>
<evidence type="ECO:0000256" key="1">
    <source>
        <dbReference type="SAM" id="MobiDB-lite"/>
    </source>
</evidence>
<dbReference type="InterPro" id="IPR018325">
    <property type="entry name" value="Rad4/PNGase_transGLS-fold"/>
</dbReference>
<dbReference type="Proteomes" id="UP001305414">
    <property type="component" value="Unassembled WGS sequence"/>
</dbReference>
<dbReference type="Gene3D" id="2.20.25.10">
    <property type="match status" value="1"/>
</dbReference>
<feature type="region of interest" description="Disordered" evidence="1">
    <location>
        <begin position="158"/>
        <end position="199"/>
    </location>
</feature>
<dbReference type="AlphaFoldDB" id="A0AAN7UXJ6"/>
<comment type="caution">
    <text evidence="3">The sequence shown here is derived from an EMBL/GenBank/DDBJ whole genome shotgun (WGS) entry which is preliminary data.</text>
</comment>
<keyword evidence="4" id="KW-1185">Reference proteome</keyword>
<dbReference type="SUPFAM" id="SSF54001">
    <property type="entry name" value="Cysteine proteinases"/>
    <property type="match status" value="1"/>
</dbReference>
<protein>
    <recommendedName>
        <fullName evidence="2">Rad4/PNGase transglutaminase-like fold domain-containing protein</fullName>
    </recommendedName>
</protein>
<name>A0AAN7UXJ6_9PEZI</name>
<dbReference type="GO" id="GO:0006516">
    <property type="term" value="P:glycoprotein catabolic process"/>
    <property type="evidence" value="ECO:0007669"/>
    <property type="project" value="TreeGrafter"/>
</dbReference>
<organism evidence="3 4">
    <name type="scientific">Xylaria bambusicola</name>
    <dbReference type="NCBI Taxonomy" id="326684"/>
    <lineage>
        <taxon>Eukaryota</taxon>
        <taxon>Fungi</taxon>
        <taxon>Dikarya</taxon>
        <taxon>Ascomycota</taxon>
        <taxon>Pezizomycotina</taxon>
        <taxon>Sordariomycetes</taxon>
        <taxon>Xylariomycetidae</taxon>
        <taxon>Xylariales</taxon>
        <taxon>Xylariaceae</taxon>
        <taxon>Xylaria</taxon>
    </lineage>
</organism>
<dbReference type="GO" id="GO:0000224">
    <property type="term" value="F:peptide-N4-(N-acetyl-beta-glucosaminyl)asparagine amidase activity"/>
    <property type="evidence" value="ECO:0007669"/>
    <property type="project" value="TreeGrafter"/>
</dbReference>
<dbReference type="InterPro" id="IPR050883">
    <property type="entry name" value="PNGase"/>
</dbReference>
<dbReference type="EMBL" id="JAWHQM010000067">
    <property type="protein sequence ID" value="KAK5636369.1"/>
    <property type="molecule type" value="Genomic_DNA"/>
</dbReference>
<dbReference type="PANTHER" id="PTHR12143:SF19">
    <property type="entry name" value="PEPTIDE-N(4)-(N-ACETYL-BETA-GLUCOSAMINYL)ASPARAGINE AMIDASE"/>
    <property type="match status" value="1"/>
</dbReference>